<dbReference type="SMART" id="SM00070">
    <property type="entry name" value="GLUCA"/>
    <property type="match status" value="1"/>
</dbReference>
<dbReference type="GO" id="GO:0007188">
    <property type="term" value="P:adenylate cyclase-modulating G protein-coupled receptor signaling pathway"/>
    <property type="evidence" value="ECO:0007669"/>
    <property type="project" value="TreeGrafter"/>
</dbReference>
<evidence type="ECO:0000313" key="6">
    <source>
        <dbReference type="Ensembl" id="ENSACLP00000004720.2"/>
    </source>
</evidence>
<dbReference type="PROSITE" id="PS00260">
    <property type="entry name" value="GLUCAGON"/>
    <property type="match status" value="1"/>
</dbReference>
<accession>A0A3P8NIS8</accession>
<evidence type="ECO:0000256" key="4">
    <source>
        <dbReference type="ARBA" id="ARBA00022702"/>
    </source>
</evidence>
<dbReference type="GO" id="GO:0005615">
    <property type="term" value="C:extracellular space"/>
    <property type="evidence" value="ECO:0007669"/>
    <property type="project" value="TreeGrafter"/>
</dbReference>
<feature type="domain" description="Glucagon / GIP / secretin / VIP family" evidence="5">
    <location>
        <begin position="32"/>
        <end position="54"/>
    </location>
</feature>
<evidence type="ECO:0000313" key="7">
    <source>
        <dbReference type="Proteomes" id="UP000265100"/>
    </source>
</evidence>
<keyword evidence="7" id="KW-1185">Reference proteome</keyword>
<reference evidence="7" key="2">
    <citation type="submission" date="2023-03" db="EMBL/GenBank/DDBJ databases">
        <authorList>
            <consortium name="Wellcome Sanger Institute Data Sharing"/>
        </authorList>
    </citation>
    <scope>NUCLEOTIDE SEQUENCE [LARGE SCALE GENOMIC DNA]</scope>
</reference>
<keyword evidence="4" id="KW-0372">Hormone</keyword>
<dbReference type="Pfam" id="PF00123">
    <property type="entry name" value="Hormone_2"/>
    <property type="match status" value="1"/>
</dbReference>
<comment type="subcellular location">
    <subcellularLocation>
        <location evidence="1">Secreted</location>
    </subcellularLocation>
</comment>
<dbReference type="GeneTree" id="ENSGT00940000170524"/>
<evidence type="ECO:0000256" key="2">
    <source>
        <dbReference type="ARBA" id="ARBA00008369"/>
    </source>
</evidence>
<dbReference type="PANTHER" id="PTHR11418">
    <property type="entry name" value="GLUCAGON"/>
    <property type="match status" value="1"/>
</dbReference>
<dbReference type="Bgee" id="ENSACLG00000003150">
    <property type="expression patterns" value="Expressed in ovary and 1 other cell type or tissue"/>
</dbReference>
<reference evidence="6" key="4">
    <citation type="submission" date="2025-09" db="UniProtKB">
        <authorList>
            <consortium name="Ensembl"/>
        </authorList>
    </citation>
    <scope>IDENTIFICATION</scope>
</reference>
<dbReference type="InterPro" id="IPR015550">
    <property type="entry name" value="Glucagon"/>
</dbReference>
<dbReference type="GO" id="GO:0043066">
    <property type="term" value="P:negative regulation of apoptotic process"/>
    <property type="evidence" value="ECO:0007669"/>
    <property type="project" value="TreeGrafter"/>
</dbReference>
<dbReference type="Ensembl" id="ENSACLT00000004814.2">
    <property type="protein sequence ID" value="ENSACLP00000004720.2"/>
    <property type="gene ID" value="ENSACLG00000003150.2"/>
</dbReference>
<dbReference type="GO" id="GO:0031769">
    <property type="term" value="F:glucagon receptor binding"/>
    <property type="evidence" value="ECO:0007669"/>
    <property type="project" value="TreeGrafter"/>
</dbReference>
<proteinExistence type="inferred from homology"/>
<evidence type="ECO:0000259" key="5">
    <source>
        <dbReference type="PROSITE" id="PS00260"/>
    </source>
</evidence>
<dbReference type="STRING" id="8154.ENSACLP00000004720"/>
<dbReference type="Gene3D" id="6.10.250.590">
    <property type="match status" value="1"/>
</dbReference>
<protein>
    <recommendedName>
        <fullName evidence="5">Glucagon / GIP / secretin / VIP family domain-containing protein</fullName>
    </recommendedName>
</protein>
<comment type="similarity">
    <text evidence="2">Belongs to the glucagon family.</text>
</comment>
<reference evidence="6 7" key="1">
    <citation type="submission" date="2018-05" db="EMBL/GenBank/DDBJ databases">
        <authorList>
            <person name="Datahose"/>
        </authorList>
    </citation>
    <scope>NUCLEOTIDE SEQUENCE</scope>
</reference>
<dbReference type="GO" id="GO:0005179">
    <property type="term" value="F:hormone activity"/>
    <property type="evidence" value="ECO:0007669"/>
    <property type="project" value="UniProtKB-KW"/>
</dbReference>
<dbReference type="PANTHER" id="PTHR11418:SF0">
    <property type="entry name" value="PRO-GLUCAGON"/>
    <property type="match status" value="1"/>
</dbReference>
<sequence>SLSDTRTISSHLLLSVIHTILGHHMVRKLKRHSDGTFTSDFTHYLDKIKAKDFVEWLTDPKQEGYYKWNK</sequence>
<dbReference type="Proteomes" id="UP000265100">
    <property type="component" value="Chromosome 20"/>
</dbReference>
<evidence type="ECO:0000256" key="3">
    <source>
        <dbReference type="ARBA" id="ARBA00022525"/>
    </source>
</evidence>
<dbReference type="AlphaFoldDB" id="A0A3P8NIS8"/>
<reference evidence="6" key="3">
    <citation type="submission" date="2025-08" db="UniProtKB">
        <authorList>
            <consortium name="Ensembl"/>
        </authorList>
    </citation>
    <scope>IDENTIFICATION</scope>
</reference>
<name>A0A3P8NIS8_ASTCA</name>
<organism evidence="6 7">
    <name type="scientific">Astatotilapia calliptera</name>
    <name type="common">Eastern happy</name>
    <name type="synonym">Chromis callipterus</name>
    <dbReference type="NCBI Taxonomy" id="8154"/>
    <lineage>
        <taxon>Eukaryota</taxon>
        <taxon>Metazoa</taxon>
        <taxon>Chordata</taxon>
        <taxon>Craniata</taxon>
        <taxon>Vertebrata</taxon>
        <taxon>Euteleostomi</taxon>
        <taxon>Actinopterygii</taxon>
        <taxon>Neopterygii</taxon>
        <taxon>Teleostei</taxon>
        <taxon>Neoteleostei</taxon>
        <taxon>Acanthomorphata</taxon>
        <taxon>Ovalentaria</taxon>
        <taxon>Cichlomorphae</taxon>
        <taxon>Cichliformes</taxon>
        <taxon>Cichlidae</taxon>
        <taxon>African cichlids</taxon>
        <taxon>Pseudocrenilabrinae</taxon>
        <taxon>Haplochromini</taxon>
        <taxon>Astatotilapia</taxon>
    </lineage>
</organism>
<dbReference type="GO" id="GO:0010737">
    <property type="term" value="P:protein kinase A signaling"/>
    <property type="evidence" value="ECO:0007669"/>
    <property type="project" value="TreeGrafter"/>
</dbReference>
<dbReference type="GO" id="GO:0035774">
    <property type="term" value="P:positive regulation of insulin secretion involved in cellular response to glucose stimulus"/>
    <property type="evidence" value="ECO:0007669"/>
    <property type="project" value="TreeGrafter"/>
</dbReference>
<evidence type="ECO:0000256" key="1">
    <source>
        <dbReference type="ARBA" id="ARBA00004613"/>
    </source>
</evidence>
<keyword evidence="3" id="KW-0964">Secreted</keyword>
<dbReference type="InterPro" id="IPR000532">
    <property type="entry name" value="Glucagon_GIP_secretin_VIP"/>
</dbReference>